<dbReference type="Gene3D" id="2.160.10.10">
    <property type="entry name" value="Hexapeptide repeat proteins"/>
    <property type="match status" value="1"/>
</dbReference>
<proteinExistence type="predicted"/>
<evidence type="ECO:0000256" key="4">
    <source>
        <dbReference type="PIRSR" id="PIRSR620019-2"/>
    </source>
</evidence>
<evidence type="ECO:0000313" key="6">
    <source>
        <dbReference type="Proteomes" id="UP000273158"/>
    </source>
</evidence>
<dbReference type="InterPro" id="IPR020019">
    <property type="entry name" value="AcTrfase_PglD-like"/>
</dbReference>
<dbReference type="SUPFAM" id="SSF51161">
    <property type="entry name" value="Trimeric LpxA-like enzymes"/>
    <property type="match status" value="1"/>
</dbReference>
<feature type="site" description="Increases basicity of active site His" evidence="3">
    <location>
        <position position="136"/>
    </location>
</feature>
<dbReference type="InterPro" id="IPR011004">
    <property type="entry name" value="Trimer_LpxA-like_sf"/>
</dbReference>
<dbReference type="CDD" id="cd03360">
    <property type="entry name" value="LbH_AT_putative"/>
    <property type="match status" value="1"/>
</dbReference>
<comment type="caution">
    <text evidence="5">The sequence shown here is derived from an EMBL/GenBank/DDBJ whole genome shotgun (WGS) entry which is preliminary data.</text>
</comment>
<evidence type="ECO:0000313" key="5">
    <source>
        <dbReference type="EMBL" id="RLK47951.1"/>
    </source>
</evidence>
<keyword evidence="2" id="KW-0677">Repeat</keyword>
<evidence type="ECO:0000256" key="1">
    <source>
        <dbReference type="ARBA" id="ARBA00022679"/>
    </source>
</evidence>
<dbReference type="RefSeq" id="WP_121060385.1">
    <property type="nucleotide sequence ID" value="NZ_RCDB01000003.1"/>
</dbReference>
<organism evidence="5 6">
    <name type="scientific">Microbacterium telephonicum</name>
    <dbReference type="NCBI Taxonomy" id="1714841"/>
    <lineage>
        <taxon>Bacteria</taxon>
        <taxon>Bacillati</taxon>
        <taxon>Actinomycetota</taxon>
        <taxon>Actinomycetes</taxon>
        <taxon>Micrococcales</taxon>
        <taxon>Microbacteriaceae</taxon>
        <taxon>Microbacterium</taxon>
    </lineage>
</organism>
<dbReference type="OrthoDB" id="3697257at2"/>
<keyword evidence="5" id="KW-0012">Acyltransferase</keyword>
<dbReference type="InterPro" id="IPR018357">
    <property type="entry name" value="Hexapep_transf_CS"/>
</dbReference>
<evidence type="ECO:0000256" key="2">
    <source>
        <dbReference type="ARBA" id="ARBA00022737"/>
    </source>
</evidence>
<keyword evidence="1 5" id="KW-0808">Transferase</keyword>
<dbReference type="EMBL" id="RCDB01000003">
    <property type="protein sequence ID" value="RLK47951.1"/>
    <property type="molecule type" value="Genomic_DNA"/>
</dbReference>
<dbReference type="GO" id="GO:0016746">
    <property type="term" value="F:acyltransferase activity"/>
    <property type="evidence" value="ECO:0007669"/>
    <property type="project" value="UniProtKB-KW"/>
</dbReference>
<dbReference type="PANTHER" id="PTHR43300">
    <property type="entry name" value="ACETYLTRANSFERASE"/>
    <property type="match status" value="1"/>
</dbReference>
<gene>
    <name evidence="5" type="ORF">C7474_2550</name>
</gene>
<reference evidence="5 6" key="1">
    <citation type="journal article" date="2015" name="Stand. Genomic Sci.">
        <title>Genomic Encyclopedia of Bacterial and Archaeal Type Strains, Phase III: the genomes of soil and plant-associated and newly described type strains.</title>
        <authorList>
            <person name="Whitman W.B."/>
            <person name="Woyke T."/>
            <person name="Klenk H.P."/>
            <person name="Zhou Y."/>
            <person name="Lilburn T.G."/>
            <person name="Beck B.J."/>
            <person name="De Vos P."/>
            <person name="Vandamme P."/>
            <person name="Eisen J.A."/>
            <person name="Garrity G."/>
            <person name="Hugenholtz P."/>
            <person name="Kyrpides N.C."/>
        </authorList>
    </citation>
    <scope>NUCLEOTIDE SEQUENCE [LARGE SCALE GENOMIC DNA]</scope>
    <source>
        <strain evidence="5 6">S2T63</strain>
    </source>
</reference>
<protein>
    <submittedName>
        <fullName evidence="5">Sugar O-acyltransferase (Sialic acid O-acetyltransferase NeuD family)</fullName>
    </submittedName>
</protein>
<evidence type="ECO:0000256" key="3">
    <source>
        <dbReference type="PIRSR" id="PIRSR620019-1"/>
    </source>
</evidence>
<dbReference type="InterPro" id="IPR001451">
    <property type="entry name" value="Hexapep"/>
</dbReference>
<dbReference type="NCBIfam" id="TIGR03570">
    <property type="entry name" value="NeuD_NnaD"/>
    <property type="match status" value="1"/>
</dbReference>
<name>A0A498C6J2_9MICO</name>
<dbReference type="AlphaFoldDB" id="A0A498C6J2"/>
<dbReference type="InterPro" id="IPR050179">
    <property type="entry name" value="Trans_hexapeptide_repeat"/>
</dbReference>
<dbReference type="Proteomes" id="UP000273158">
    <property type="component" value="Unassembled WGS sequence"/>
</dbReference>
<dbReference type="PROSITE" id="PS00101">
    <property type="entry name" value="HEXAPEP_TRANSFERASES"/>
    <property type="match status" value="1"/>
</dbReference>
<sequence length="220" mass="22072">MSVGLLLVGASGLAREVLAAGISGVRGILDDDPTLQGRIIGGVPVVGTIDSAARRREHLLVCVGPSATRRCVVERLLDADGDEVGGFATFVARSARVGSSSHIETGSIVLDGTVITADVQIGRHVVIMPLCTVTHDDVIDDVATLAAGVSLGGGVHIGHSAYIGMNASIKPGVTIGSGAVVGMGAVVLNDVPAGETWAGVPARPIDARNTVPAGVLGEHA</sequence>
<dbReference type="Gene3D" id="3.40.50.20">
    <property type="match status" value="1"/>
</dbReference>
<dbReference type="Pfam" id="PF00132">
    <property type="entry name" value="Hexapep"/>
    <property type="match status" value="1"/>
</dbReference>
<accession>A0A498C6J2</accession>
<feature type="binding site" evidence="4">
    <location>
        <position position="64"/>
    </location>
    <ligand>
        <name>substrate</name>
    </ligand>
</feature>
<dbReference type="PANTHER" id="PTHR43300:SF7">
    <property type="entry name" value="UDP-N-ACETYLBACILLOSAMINE N-ACETYLTRANSFERASE"/>
    <property type="match status" value="1"/>
</dbReference>
<feature type="active site" description="Proton acceptor" evidence="3">
    <location>
        <position position="135"/>
    </location>
</feature>
<keyword evidence="6" id="KW-1185">Reference proteome</keyword>